<dbReference type="Proteomes" id="UP001601976">
    <property type="component" value="Unassembled WGS sequence"/>
</dbReference>
<evidence type="ECO:0000313" key="3">
    <source>
        <dbReference type="Proteomes" id="UP001601976"/>
    </source>
</evidence>
<accession>A0ABW6RNV6</accession>
<protein>
    <recommendedName>
        <fullName evidence="4">Transposase</fullName>
    </recommendedName>
</protein>
<dbReference type="EMBL" id="JBIAPK010000013">
    <property type="protein sequence ID" value="MFF3343256.1"/>
    <property type="molecule type" value="Genomic_DNA"/>
</dbReference>
<comment type="caution">
    <text evidence="2">The sequence shown here is derived from an EMBL/GenBank/DDBJ whole genome shotgun (WGS) entry which is preliminary data.</text>
</comment>
<evidence type="ECO:0008006" key="4">
    <source>
        <dbReference type="Google" id="ProtNLM"/>
    </source>
</evidence>
<name>A0ABW6RNV6_9ACTN</name>
<dbReference type="RefSeq" id="WP_387898826.1">
    <property type="nucleotide sequence ID" value="NZ_JBIAPK010000013.1"/>
</dbReference>
<feature type="compositionally biased region" description="Polar residues" evidence="1">
    <location>
        <begin position="40"/>
        <end position="49"/>
    </location>
</feature>
<evidence type="ECO:0000256" key="1">
    <source>
        <dbReference type="SAM" id="MobiDB-lite"/>
    </source>
</evidence>
<feature type="region of interest" description="Disordered" evidence="1">
    <location>
        <begin position="28"/>
        <end position="49"/>
    </location>
</feature>
<proteinExistence type="predicted"/>
<gene>
    <name evidence="2" type="ORF">ACFYWW_31940</name>
</gene>
<sequence length="49" mass="5275">MAEAHGGSLSPAGEGLWPVIVPFVDESSLLPHDNPATRLRTVQQHTAQR</sequence>
<reference evidence="2 3" key="1">
    <citation type="submission" date="2024-10" db="EMBL/GenBank/DDBJ databases">
        <title>The Natural Products Discovery Center: Release of the First 8490 Sequenced Strains for Exploring Actinobacteria Biosynthetic Diversity.</title>
        <authorList>
            <person name="Kalkreuter E."/>
            <person name="Kautsar S.A."/>
            <person name="Yang D."/>
            <person name="Bader C.D."/>
            <person name="Teijaro C.N."/>
            <person name="Fluegel L."/>
            <person name="Davis C.M."/>
            <person name="Simpson J.R."/>
            <person name="Lauterbach L."/>
            <person name="Steele A.D."/>
            <person name="Gui C."/>
            <person name="Meng S."/>
            <person name="Li G."/>
            <person name="Viehrig K."/>
            <person name="Ye F."/>
            <person name="Su P."/>
            <person name="Kiefer A.F."/>
            <person name="Nichols A."/>
            <person name="Cepeda A.J."/>
            <person name="Yan W."/>
            <person name="Fan B."/>
            <person name="Jiang Y."/>
            <person name="Adhikari A."/>
            <person name="Zheng C.-J."/>
            <person name="Schuster L."/>
            <person name="Cowan T.M."/>
            <person name="Smanski M.J."/>
            <person name="Chevrette M.G."/>
            <person name="De Carvalho L.P.S."/>
            <person name="Shen B."/>
        </authorList>
    </citation>
    <scope>NUCLEOTIDE SEQUENCE [LARGE SCALE GENOMIC DNA]</scope>
    <source>
        <strain evidence="2 3">NPDC003029</strain>
    </source>
</reference>
<keyword evidence="3" id="KW-1185">Reference proteome</keyword>
<organism evidence="2 3">
    <name type="scientific">Streptomyces flavidovirens</name>
    <dbReference type="NCBI Taxonomy" id="67298"/>
    <lineage>
        <taxon>Bacteria</taxon>
        <taxon>Bacillati</taxon>
        <taxon>Actinomycetota</taxon>
        <taxon>Actinomycetes</taxon>
        <taxon>Kitasatosporales</taxon>
        <taxon>Streptomycetaceae</taxon>
        <taxon>Streptomyces</taxon>
    </lineage>
</organism>
<evidence type="ECO:0000313" key="2">
    <source>
        <dbReference type="EMBL" id="MFF3343256.1"/>
    </source>
</evidence>